<protein>
    <submittedName>
        <fullName evidence="1">Uncharacterized protein</fullName>
    </submittedName>
</protein>
<reference evidence="1 2" key="1">
    <citation type="journal article" date="2020" name="Microbes Environ.">
        <title>Synthetic bacterial community of duckweed: a simple and stable system to study plant-microbe interactions.</title>
        <authorList>
            <person name="Ishizawa H."/>
            <person name="Tada M."/>
            <person name="Kuroda M."/>
            <person name="Inoue D."/>
            <person name="Futamata H."/>
            <person name="Ike M."/>
        </authorList>
    </citation>
    <scope>NUCLEOTIDE SEQUENCE [LARGE SCALE GENOMIC DNA]</scope>
    <source>
        <strain evidence="1 2">DW100</strain>
    </source>
</reference>
<accession>A0ABM8K6Q6</accession>
<organism evidence="1 2">
    <name type="scientific">Chryseobacterium gambrini</name>
    <dbReference type="NCBI Taxonomy" id="373672"/>
    <lineage>
        <taxon>Bacteria</taxon>
        <taxon>Pseudomonadati</taxon>
        <taxon>Bacteroidota</taxon>
        <taxon>Flavobacteriia</taxon>
        <taxon>Flavobacteriales</taxon>
        <taxon>Weeksellaceae</taxon>
        <taxon>Chryseobacterium group</taxon>
        <taxon>Chryseobacterium</taxon>
    </lineage>
</organism>
<evidence type="ECO:0000313" key="2">
    <source>
        <dbReference type="Proteomes" id="UP001380186"/>
    </source>
</evidence>
<evidence type="ECO:0000313" key="1">
    <source>
        <dbReference type="EMBL" id="BEV04703.1"/>
    </source>
</evidence>
<proteinExistence type="predicted"/>
<gene>
    <name evidence="1" type="ORF">CRDW_20770</name>
</gene>
<keyword evidence="2" id="KW-1185">Reference proteome</keyword>
<sequence>MKNLQQKIKEKFPNKKISVEWYNTNLVGKLTITNPKNNKKLESQIVQQDDNPIILLHNSDYSNSYLDSSFYPKLSSLGINNSKKITVGSVVYIRGLHQVGETIIINENDYYYGLDGFQPKCDFITMKVGGSGIIIGEKQSFCDDTATSHSYYLLKINNISTL</sequence>
<dbReference type="Proteomes" id="UP001380186">
    <property type="component" value="Chromosome"/>
</dbReference>
<dbReference type="EMBL" id="AP029022">
    <property type="protein sequence ID" value="BEV04703.1"/>
    <property type="molecule type" value="Genomic_DNA"/>
</dbReference>
<name>A0ABM8K6Q6_9FLAO</name>
<dbReference type="RefSeq" id="WP_338612581.1">
    <property type="nucleotide sequence ID" value="NZ_AP029022.1"/>
</dbReference>